<comment type="similarity">
    <text evidence="2 6">Belongs to the dTDP-4-dehydrorhamnose reductase family.</text>
</comment>
<comment type="function">
    <text evidence="6">Catalyzes the reduction of dTDP-6-deoxy-L-lyxo-4-hexulose to yield dTDP-L-rhamnose.</text>
</comment>
<evidence type="ECO:0000256" key="2">
    <source>
        <dbReference type="ARBA" id="ARBA00010944"/>
    </source>
</evidence>
<reference evidence="8 9" key="1">
    <citation type="submission" date="2019-04" db="EMBL/GenBank/DDBJ databases">
        <title>Sphingobacterium olei sp. nov., isolated from oil-contaminated soil.</title>
        <authorList>
            <person name="Liu B."/>
        </authorList>
    </citation>
    <scope>NUCLEOTIDE SEQUENCE [LARGE SCALE GENOMIC DNA]</scope>
    <source>
        <strain evidence="8 9">HAL-9</strain>
    </source>
</reference>
<dbReference type="AlphaFoldDB" id="A0A4U0P1R8"/>
<protein>
    <recommendedName>
        <fullName evidence="4 6">dTDP-4-dehydrorhamnose reductase</fullName>
        <ecNumber evidence="3 6">1.1.1.133</ecNumber>
    </recommendedName>
</protein>
<dbReference type="CDD" id="cd05254">
    <property type="entry name" value="dTDP_HR_like_SDR_e"/>
    <property type="match status" value="1"/>
</dbReference>
<dbReference type="Pfam" id="PF04321">
    <property type="entry name" value="RmlD_sub_bind"/>
    <property type="match status" value="1"/>
</dbReference>
<proteinExistence type="inferred from homology"/>
<keyword evidence="6" id="KW-0521">NADP</keyword>
<dbReference type="UniPathway" id="UPA00124"/>
<comment type="pathway">
    <text evidence="1 6">Carbohydrate biosynthesis; dTDP-L-rhamnose biosynthesis.</text>
</comment>
<dbReference type="PANTHER" id="PTHR10491:SF4">
    <property type="entry name" value="METHIONINE ADENOSYLTRANSFERASE 2 SUBUNIT BETA"/>
    <property type="match status" value="1"/>
</dbReference>
<accession>A0A4U0P1R8</accession>
<evidence type="ECO:0000256" key="3">
    <source>
        <dbReference type="ARBA" id="ARBA00012929"/>
    </source>
</evidence>
<evidence type="ECO:0000259" key="7">
    <source>
        <dbReference type="Pfam" id="PF04321"/>
    </source>
</evidence>
<dbReference type="InterPro" id="IPR036291">
    <property type="entry name" value="NAD(P)-bd_dom_sf"/>
</dbReference>
<evidence type="ECO:0000256" key="4">
    <source>
        <dbReference type="ARBA" id="ARBA00017099"/>
    </source>
</evidence>
<dbReference type="EC" id="1.1.1.133" evidence="3 6"/>
<dbReference type="InterPro" id="IPR029903">
    <property type="entry name" value="RmlD-like-bd"/>
</dbReference>
<comment type="catalytic activity">
    <reaction evidence="5">
        <text>dTDP-beta-L-rhamnose + NADP(+) = dTDP-4-dehydro-beta-L-rhamnose + NADPH + H(+)</text>
        <dbReference type="Rhea" id="RHEA:21796"/>
        <dbReference type="ChEBI" id="CHEBI:15378"/>
        <dbReference type="ChEBI" id="CHEBI:57510"/>
        <dbReference type="ChEBI" id="CHEBI:57783"/>
        <dbReference type="ChEBI" id="CHEBI:58349"/>
        <dbReference type="ChEBI" id="CHEBI:62830"/>
        <dbReference type="EC" id="1.1.1.133"/>
    </reaction>
</comment>
<evidence type="ECO:0000256" key="5">
    <source>
        <dbReference type="ARBA" id="ARBA00048200"/>
    </source>
</evidence>
<evidence type="ECO:0000313" key="9">
    <source>
        <dbReference type="Proteomes" id="UP000306808"/>
    </source>
</evidence>
<dbReference type="SUPFAM" id="SSF51735">
    <property type="entry name" value="NAD(P)-binding Rossmann-fold domains"/>
    <property type="match status" value="1"/>
</dbReference>
<dbReference type="Gene3D" id="3.40.50.720">
    <property type="entry name" value="NAD(P)-binding Rossmann-like Domain"/>
    <property type="match status" value="1"/>
</dbReference>
<gene>
    <name evidence="8" type="ORF">FAZ15_08475</name>
</gene>
<dbReference type="GO" id="GO:0008831">
    <property type="term" value="F:dTDP-4-dehydrorhamnose reductase activity"/>
    <property type="evidence" value="ECO:0007669"/>
    <property type="project" value="UniProtKB-EC"/>
</dbReference>
<dbReference type="Proteomes" id="UP000306808">
    <property type="component" value="Unassembled WGS sequence"/>
</dbReference>
<organism evidence="8 9">
    <name type="scientific">Sphingobacterium olei</name>
    <dbReference type="NCBI Taxonomy" id="2571155"/>
    <lineage>
        <taxon>Bacteria</taxon>
        <taxon>Pseudomonadati</taxon>
        <taxon>Bacteroidota</taxon>
        <taxon>Sphingobacteriia</taxon>
        <taxon>Sphingobacteriales</taxon>
        <taxon>Sphingobacteriaceae</taxon>
        <taxon>Sphingobacterium</taxon>
    </lineage>
</organism>
<keyword evidence="6" id="KW-0560">Oxidoreductase</keyword>
<comment type="caution">
    <text evidence="8">The sequence shown here is derived from an EMBL/GenBank/DDBJ whole genome shotgun (WGS) entry which is preliminary data.</text>
</comment>
<evidence type="ECO:0000256" key="1">
    <source>
        <dbReference type="ARBA" id="ARBA00004781"/>
    </source>
</evidence>
<dbReference type="GO" id="GO:0019305">
    <property type="term" value="P:dTDP-rhamnose biosynthetic process"/>
    <property type="evidence" value="ECO:0007669"/>
    <property type="project" value="UniProtKB-UniPathway"/>
</dbReference>
<dbReference type="InterPro" id="IPR005913">
    <property type="entry name" value="dTDP_dehydrorham_reduct"/>
</dbReference>
<evidence type="ECO:0000313" key="8">
    <source>
        <dbReference type="EMBL" id="TJZ61226.1"/>
    </source>
</evidence>
<sequence length="308" mass="34409">MDELTNSKKRILLTGSNGFLGQKLTDLIVQKTDYSLLCTSKSANRNPNTKGYDYVQLSLVNQQDLATLIDTYSPTHIVHTAAMTSVETCEENWEECKQLNIDTVQFLADICKQKNIHLTFLSTDFVFDGKEGPYLETAPTNPCNAYGKSKVGAEQEIIRSGCKSAILRTILVYGVIADKNRSNLILWAKNKLQNNEVIRVVQDQWRMPTWVDDLAHACLLAIQKNAVGICHISGDEMHSILDIVYKVADHWSLNRDLIIPVSAKDIGQADNRPRTTGFVLAKAKKELGFTPTSLAKSLVEIDKQLKLV</sequence>
<name>A0A4U0P1R8_9SPHI</name>
<dbReference type="GO" id="GO:0005829">
    <property type="term" value="C:cytosol"/>
    <property type="evidence" value="ECO:0007669"/>
    <property type="project" value="TreeGrafter"/>
</dbReference>
<dbReference type="EMBL" id="SUME01000003">
    <property type="protein sequence ID" value="TJZ61226.1"/>
    <property type="molecule type" value="Genomic_DNA"/>
</dbReference>
<dbReference type="OrthoDB" id="9803892at2"/>
<keyword evidence="9" id="KW-1185">Reference proteome</keyword>
<feature type="domain" description="RmlD-like substrate binding" evidence="7">
    <location>
        <begin position="10"/>
        <end position="303"/>
    </location>
</feature>
<evidence type="ECO:0000256" key="6">
    <source>
        <dbReference type="RuleBase" id="RU364082"/>
    </source>
</evidence>
<dbReference type="PANTHER" id="PTHR10491">
    <property type="entry name" value="DTDP-4-DEHYDRORHAMNOSE REDUCTASE"/>
    <property type="match status" value="1"/>
</dbReference>
<dbReference type="RefSeq" id="WP_136900883.1">
    <property type="nucleotide sequence ID" value="NZ_SUME01000003.1"/>
</dbReference>